<dbReference type="Gene3D" id="2.130.10.10">
    <property type="entry name" value="YVTN repeat-like/Quinoprotein amine dehydrogenase"/>
    <property type="match status" value="2"/>
</dbReference>
<accession>A0ABY2RDL8</accession>
<dbReference type="EMBL" id="SUMD01000016">
    <property type="protein sequence ID" value="TJZ73671.1"/>
    <property type="molecule type" value="Genomic_DNA"/>
</dbReference>
<comment type="caution">
    <text evidence="2">The sequence shown here is derived from an EMBL/GenBank/DDBJ whole genome shotgun (WGS) entry which is preliminary data.</text>
</comment>
<dbReference type="PROSITE" id="PS51257">
    <property type="entry name" value="PROKAR_LIPOPROTEIN"/>
    <property type="match status" value="1"/>
</dbReference>
<feature type="signal peptide" evidence="1">
    <location>
        <begin position="1"/>
        <end position="24"/>
    </location>
</feature>
<reference evidence="2 3" key="1">
    <citation type="submission" date="2019-04" db="EMBL/GenBank/DDBJ databases">
        <title>Rhodococcus oryzae sp. nov., a novel actinomycete isolated from rhizosphere soil of rice (Oryza sativa L.).</title>
        <authorList>
            <person name="Li C."/>
        </authorList>
    </citation>
    <scope>NUCLEOTIDE SEQUENCE [LARGE SCALE GENOMIC DNA]</scope>
    <source>
        <strain evidence="2 3">NEAU-CX67</strain>
    </source>
</reference>
<name>A0ABY2RDL8_9NOCA</name>
<proteinExistence type="predicted"/>
<evidence type="ECO:0000256" key="1">
    <source>
        <dbReference type="SAM" id="SignalP"/>
    </source>
</evidence>
<sequence length="414" mass="43216">MTKTPIPRVRAAAASAVLATALLAGCSSGIDPQDQAAAAGSETAGPVEGSGATPRLAVSYDGGVLVLDAESLEVVGQVPVDGFTRLNPAGDGRHVLVTTGDAFEVLDTGTWSEPHGDHSHHYTAAPAFTGTEFAANKPGHVVRHADRTVLFHDGSGLVEMFDPHGLADGKPAVDSHTTAAPHHGVAVELENGGLITTLGDEKTRTGIVVLDRERREVTRNEQCSGVHGEASAANEVVVFGCQDGVLVYRDGAVTKISSPDAYGRIGNQAGADNSDVVLGDYKTDRDAELERPQRVMLVNTTTAAMTPVDLGTSYTFRSLGRGPRGEALVLGTDGFLHVIDQYTRAVTNRIPVLGAWTEPEKWQSPRPALFVDGATAYVSDPAAKSIHVVDLETGTVVRSAVLPQSPIELTGVGG</sequence>
<dbReference type="Proteomes" id="UP000305109">
    <property type="component" value="Unassembled WGS sequence"/>
</dbReference>
<keyword evidence="3" id="KW-1185">Reference proteome</keyword>
<gene>
    <name evidence="2" type="ORF">FCG67_23280</name>
</gene>
<dbReference type="InterPro" id="IPR011044">
    <property type="entry name" value="Quino_amine_DH_bsu"/>
</dbReference>
<keyword evidence="1" id="KW-0732">Signal</keyword>
<evidence type="ECO:0000313" key="2">
    <source>
        <dbReference type="EMBL" id="TJZ73671.1"/>
    </source>
</evidence>
<feature type="chain" id="PRO_5045070489" description="Secreted protein" evidence="1">
    <location>
        <begin position="25"/>
        <end position="414"/>
    </location>
</feature>
<organism evidence="2 3">
    <name type="scientific">Rhodococcus oryzae</name>
    <dbReference type="NCBI Taxonomy" id="2571143"/>
    <lineage>
        <taxon>Bacteria</taxon>
        <taxon>Bacillati</taxon>
        <taxon>Actinomycetota</taxon>
        <taxon>Actinomycetes</taxon>
        <taxon>Mycobacteriales</taxon>
        <taxon>Nocardiaceae</taxon>
        <taxon>Rhodococcus</taxon>
    </lineage>
</organism>
<dbReference type="PANTHER" id="PTHR47197:SF3">
    <property type="entry name" value="DIHYDRO-HEME D1 DEHYDROGENASE"/>
    <property type="match status" value="1"/>
</dbReference>
<dbReference type="PANTHER" id="PTHR47197">
    <property type="entry name" value="PROTEIN NIRF"/>
    <property type="match status" value="1"/>
</dbReference>
<dbReference type="NCBIfam" id="NF038015">
    <property type="entry name" value="AztD"/>
    <property type="match status" value="1"/>
</dbReference>
<dbReference type="InterPro" id="IPR047697">
    <property type="entry name" value="AztD-like"/>
</dbReference>
<evidence type="ECO:0000313" key="3">
    <source>
        <dbReference type="Proteomes" id="UP000305109"/>
    </source>
</evidence>
<dbReference type="InterPro" id="IPR051200">
    <property type="entry name" value="Host-pathogen_enzymatic-act"/>
</dbReference>
<dbReference type="InterPro" id="IPR015943">
    <property type="entry name" value="WD40/YVTN_repeat-like_dom_sf"/>
</dbReference>
<evidence type="ECO:0008006" key="4">
    <source>
        <dbReference type="Google" id="ProtNLM"/>
    </source>
</evidence>
<protein>
    <recommendedName>
        <fullName evidence="4">Secreted protein</fullName>
    </recommendedName>
</protein>
<dbReference type="SUPFAM" id="SSF50969">
    <property type="entry name" value="YVTN repeat-like/Quinoprotein amine dehydrogenase"/>
    <property type="match status" value="1"/>
</dbReference>